<dbReference type="AlphaFoldDB" id="A0A846QU04"/>
<evidence type="ECO:0000313" key="3">
    <source>
        <dbReference type="Proteomes" id="UP000590442"/>
    </source>
</evidence>
<feature type="chain" id="PRO_5032370533" evidence="1">
    <location>
        <begin position="22"/>
        <end position="170"/>
    </location>
</feature>
<comment type="caution">
    <text evidence="2">The sequence shown here is derived from an EMBL/GenBank/DDBJ whole genome shotgun (WGS) entry which is preliminary data.</text>
</comment>
<keyword evidence="1" id="KW-0732">Signal</keyword>
<name>A0A846QU04_9FLAO</name>
<organism evidence="2 3">
    <name type="scientific">Saonia flava</name>
    <dbReference type="NCBI Taxonomy" id="523696"/>
    <lineage>
        <taxon>Bacteria</taxon>
        <taxon>Pseudomonadati</taxon>
        <taxon>Bacteroidota</taxon>
        <taxon>Flavobacteriia</taxon>
        <taxon>Flavobacteriales</taxon>
        <taxon>Flavobacteriaceae</taxon>
        <taxon>Saonia</taxon>
    </lineage>
</organism>
<accession>A0A846QU04</accession>
<evidence type="ECO:0000313" key="2">
    <source>
        <dbReference type="EMBL" id="NJB69813.1"/>
    </source>
</evidence>
<reference evidence="2 3" key="1">
    <citation type="submission" date="2020-03" db="EMBL/GenBank/DDBJ databases">
        <title>Genomic Encyclopedia of Type Strains, Phase IV (KMG-IV): sequencing the most valuable type-strain genomes for metagenomic binning, comparative biology and taxonomic classification.</title>
        <authorList>
            <person name="Goeker M."/>
        </authorList>
    </citation>
    <scope>NUCLEOTIDE SEQUENCE [LARGE SCALE GENOMIC DNA]</scope>
    <source>
        <strain evidence="2 3">DSM 29762</strain>
    </source>
</reference>
<evidence type="ECO:0000256" key="1">
    <source>
        <dbReference type="SAM" id="SignalP"/>
    </source>
</evidence>
<dbReference type="Proteomes" id="UP000590442">
    <property type="component" value="Unassembled WGS sequence"/>
</dbReference>
<dbReference type="RefSeq" id="WP_167960099.1">
    <property type="nucleotide sequence ID" value="NZ_JAATJJ010000001.1"/>
</dbReference>
<gene>
    <name evidence="2" type="ORF">GGR42_000275</name>
</gene>
<feature type="signal peptide" evidence="1">
    <location>
        <begin position="1"/>
        <end position="21"/>
    </location>
</feature>
<proteinExistence type="predicted"/>
<keyword evidence="3" id="KW-1185">Reference proteome</keyword>
<protein>
    <submittedName>
        <fullName evidence="2">Lipopolysaccharide export LptBFGC system permease protein LptF</fullName>
    </submittedName>
</protein>
<dbReference type="EMBL" id="JAATJJ010000001">
    <property type="protein sequence ID" value="NJB69813.1"/>
    <property type="molecule type" value="Genomic_DNA"/>
</dbReference>
<sequence length="170" mass="19319">MKYLKLITIATFILGTTVISAQEKSKETVQETTKKTYKLYKDGKLIKNSVLVNTKISQPILTDDADKKKVNQTRVFPNKKKVTKTVRIDNDKDDKYDEKIVFSYMTDSISDFVLVSDIDEIIVAVEDGSNLEILENITLKSKANNKKVYVFTDGKGKEVELFVESHTSIK</sequence>